<feature type="coiled-coil region" evidence="1">
    <location>
        <begin position="218"/>
        <end position="273"/>
    </location>
</feature>
<reference evidence="4" key="1">
    <citation type="journal article" date="2017" name="bioRxiv">
        <title>Comparative analysis of the genomes of Stylophora pistillata and Acropora digitifera provides evidence for extensive differences between species of corals.</title>
        <authorList>
            <person name="Voolstra C.R."/>
            <person name="Li Y."/>
            <person name="Liew Y.J."/>
            <person name="Baumgarten S."/>
            <person name="Zoccola D."/>
            <person name="Flot J.-F."/>
            <person name="Tambutte S."/>
            <person name="Allemand D."/>
            <person name="Aranda M."/>
        </authorList>
    </citation>
    <scope>NUCLEOTIDE SEQUENCE [LARGE SCALE GENOMIC DNA]</scope>
</reference>
<evidence type="ECO:0000313" key="3">
    <source>
        <dbReference type="EMBL" id="PFX12951.1"/>
    </source>
</evidence>
<dbReference type="AlphaFoldDB" id="A0A2B4R5N4"/>
<proteinExistence type="predicted"/>
<evidence type="ECO:0000256" key="1">
    <source>
        <dbReference type="SAM" id="Coils"/>
    </source>
</evidence>
<dbReference type="Proteomes" id="UP000225706">
    <property type="component" value="Unassembled WGS sequence"/>
</dbReference>
<feature type="region of interest" description="Disordered" evidence="2">
    <location>
        <begin position="190"/>
        <end position="210"/>
    </location>
</feature>
<keyword evidence="4" id="KW-1185">Reference proteome</keyword>
<comment type="caution">
    <text evidence="3">The sequence shown here is derived from an EMBL/GenBank/DDBJ whole genome shotgun (WGS) entry which is preliminary data.</text>
</comment>
<dbReference type="EMBL" id="LSMT01001120">
    <property type="protein sequence ID" value="PFX12951.1"/>
    <property type="molecule type" value="Genomic_DNA"/>
</dbReference>
<evidence type="ECO:0000313" key="4">
    <source>
        <dbReference type="Proteomes" id="UP000225706"/>
    </source>
</evidence>
<protein>
    <submittedName>
        <fullName evidence="3">Uncharacterized protein</fullName>
    </submittedName>
</protein>
<name>A0A2B4R5N4_STYPI</name>
<sequence>MAGRPPFNEFDAETEDIESYLERLQEYFTAYDINDDEDNAAKQSNVMPRDLSKNKLQKLSSGVFQINGILSYLKNVAERYKQSVREDQLNESQDSHEDRNRYLKPLTAPTFNGDKRKFEDVWALLTSLVGKLTEPVHLNIARLWQCLTGNALEAMRGLVVTAHEYEEAKDVLKMTCGGLELSAKVSESEDSDFTEVTKKNDRTGPSGVGKQKQKDVLLTQIKRRKRTAKAKVTKLRHEIRDIKSVIEQLWAALEDEKEMLEEMTALYVEVEEKAKKKEAFEESVMIEREVKRTI</sequence>
<gene>
    <name evidence="3" type="ORF">AWC38_SpisGene23013</name>
</gene>
<evidence type="ECO:0000256" key="2">
    <source>
        <dbReference type="SAM" id="MobiDB-lite"/>
    </source>
</evidence>
<keyword evidence="1" id="KW-0175">Coiled coil</keyword>
<organism evidence="3 4">
    <name type="scientific">Stylophora pistillata</name>
    <name type="common">Smooth cauliflower coral</name>
    <dbReference type="NCBI Taxonomy" id="50429"/>
    <lineage>
        <taxon>Eukaryota</taxon>
        <taxon>Metazoa</taxon>
        <taxon>Cnidaria</taxon>
        <taxon>Anthozoa</taxon>
        <taxon>Hexacorallia</taxon>
        <taxon>Scleractinia</taxon>
        <taxon>Astrocoeniina</taxon>
        <taxon>Pocilloporidae</taxon>
        <taxon>Stylophora</taxon>
    </lineage>
</organism>
<accession>A0A2B4R5N4</accession>